<dbReference type="Gene3D" id="3.40.190.10">
    <property type="entry name" value="Periplasmic binding protein-like II"/>
    <property type="match status" value="1"/>
</dbReference>
<reference evidence="3 4" key="1">
    <citation type="journal article" date="2020" name="Microorganisms">
        <title>Osmotic Adaptation and Compatible Solute Biosynthesis of Phototrophic Bacteria as Revealed from Genome Analyses.</title>
        <authorList>
            <person name="Imhoff J.F."/>
            <person name="Rahn T."/>
            <person name="Kunzel S."/>
            <person name="Keller A."/>
            <person name="Neulinger S.C."/>
        </authorList>
    </citation>
    <scope>NUCLEOTIDE SEQUENCE [LARGE SCALE GENOMIC DNA]</scope>
    <source>
        <strain evidence="3 4">DSM 15382</strain>
    </source>
</reference>
<name>A0ABS1D5C0_9PROT</name>
<proteinExistence type="inferred from homology"/>
<evidence type="ECO:0000256" key="1">
    <source>
        <dbReference type="ARBA" id="ARBA00006987"/>
    </source>
</evidence>
<protein>
    <submittedName>
        <fullName evidence="3">LysR family transcriptional regulator</fullName>
    </submittedName>
</protein>
<comment type="caution">
    <text evidence="3">The sequence shown here is derived from an EMBL/GenBank/DDBJ whole genome shotgun (WGS) entry which is preliminary data.</text>
</comment>
<dbReference type="EMBL" id="NRSG01000440">
    <property type="protein sequence ID" value="MBK1662066.1"/>
    <property type="molecule type" value="Genomic_DNA"/>
</dbReference>
<evidence type="ECO:0000256" key="2">
    <source>
        <dbReference type="SAM" id="SignalP"/>
    </source>
</evidence>
<dbReference type="InterPro" id="IPR005064">
    <property type="entry name" value="BUG"/>
</dbReference>
<dbReference type="InterPro" id="IPR042100">
    <property type="entry name" value="Bug_dom1"/>
</dbReference>
<sequence>MRWLCLILLALLPSGPVAAQELPQRSIRLIVPFAAGGGTDVVARTLAEEAGRLLRQSVVVENRTGAGAILGTEVAAKAAPDGGTLLLATLAHAVNLALYDRLPYDLLQDFRGVAFIGEVPLVLLVNPRLPADDLRGLIALLRREPGRLSYGSAGQGSAIHVAAELFRRMAQVEIVHVPYRGAAPALQDVIAGNVQMMFDSVSTTAPYLAAGVVRALAVTGTRRSAIL</sequence>
<dbReference type="PANTHER" id="PTHR42928">
    <property type="entry name" value="TRICARBOXYLATE-BINDING PROTEIN"/>
    <property type="match status" value="1"/>
</dbReference>
<dbReference type="RefSeq" id="WP_200306556.1">
    <property type="nucleotide sequence ID" value="NZ_NRSG01000440.1"/>
</dbReference>
<comment type="similarity">
    <text evidence="1">Belongs to the UPF0065 (bug) family.</text>
</comment>
<dbReference type="PANTHER" id="PTHR42928:SF5">
    <property type="entry name" value="BLR1237 PROTEIN"/>
    <property type="match status" value="1"/>
</dbReference>
<dbReference type="Proteomes" id="UP000697995">
    <property type="component" value="Unassembled WGS sequence"/>
</dbReference>
<feature type="chain" id="PRO_5046267342" evidence="2">
    <location>
        <begin position="20"/>
        <end position="227"/>
    </location>
</feature>
<gene>
    <name evidence="3" type="ORF">CKO45_28155</name>
</gene>
<keyword evidence="4" id="KW-1185">Reference proteome</keyword>
<keyword evidence="2" id="KW-0732">Signal</keyword>
<feature type="non-terminal residue" evidence="3">
    <location>
        <position position="227"/>
    </location>
</feature>
<evidence type="ECO:0000313" key="3">
    <source>
        <dbReference type="EMBL" id="MBK1662066.1"/>
    </source>
</evidence>
<dbReference type="Gene3D" id="3.40.190.150">
    <property type="entry name" value="Bordetella uptake gene, domain 1"/>
    <property type="match status" value="1"/>
</dbReference>
<feature type="signal peptide" evidence="2">
    <location>
        <begin position="1"/>
        <end position="19"/>
    </location>
</feature>
<dbReference type="Pfam" id="PF03401">
    <property type="entry name" value="TctC"/>
    <property type="match status" value="1"/>
</dbReference>
<accession>A0ABS1D5C0</accession>
<dbReference type="SUPFAM" id="SSF53850">
    <property type="entry name" value="Periplasmic binding protein-like II"/>
    <property type="match status" value="1"/>
</dbReference>
<organism evidence="3 4">
    <name type="scientific">Paracraurococcus ruber</name>
    <dbReference type="NCBI Taxonomy" id="77675"/>
    <lineage>
        <taxon>Bacteria</taxon>
        <taxon>Pseudomonadati</taxon>
        <taxon>Pseudomonadota</taxon>
        <taxon>Alphaproteobacteria</taxon>
        <taxon>Acetobacterales</taxon>
        <taxon>Roseomonadaceae</taxon>
        <taxon>Paracraurococcus</taxon>
    </lineage>
</organism>
<evidence type="ECO:0000313" key="4">
    <source>
        <dbReference type="Proteomes" id="UP000697995"/>
    </source>
</evidence>